<name>A0AAV5UDV7_9BILA</name>
<dbReference type="Gene3D" id="1.25.10.10">
    <property type="entry name" value="Leucine-rich Repeat Variant"/>
    <property type="match status" value="2"/>
</dbReference>
<sequence length="430" mass="49155">GTRESLHECASSAWFSREACNFVVQMVEAKISDETTERAADSFQYLLSSIKHKGVSEIRKVWTMQWRALKAVINDPSTSPDLLDRLIEVLFSSITELGKDALSREEMEEIGRMIYSFLQGVKNVRDEDGKNNKEIFKMHPESFDKVGQLLCALIETVGAPVCSIIQPLLSNFFSIGESSGLDSDSKFWVSCATRSRRRYNTSSRSIVTLLQWILKDAKDEELKRTTEEKSEEEGEWREDLVDNELLGKIALLFEYAEVKDGDAIPLIFSLIDKCEDKEWAKDKDKEDKVCARGSWNNHRKVPQTTNSRWLISSSKRSRMKTRRVEFRVASQFISSLSSMIDRPDSRSTDDSILATENAIFSITKIITICDVDQNTVNKKKNELILGVGKVNRPKILRILYEAINNDDTFDYTPESVFVKERLVSIIEEIQ</sequence>
<comment type="caution">
    <text evidence="1">The sequence shown here is derived from an EMBL/GenBank/DDBJ whole genome shotgun (WGS) entry which is preliminary data.</text>
</comment>
<keyword evidence="2" id="KW-1185">Reference proteome</keyword>
<dbReference type="InterPro" id="IPR011989">
    <property type="entry name" value="ARM-like"/>
</dbReference>
<protein>
    <submittedName>
        <fullName evidence="1">Uncharacterized protein</fullName>
    </submittedName>
</protein>
<proteinExistence type="predicted"/>
<evidence type="ECO:0000313" key="2">
    <source>
        <dbReference type="Proteomes" id="UP001432027"/>
    </source>
</evidence>
<feature type="non-terminal residue" evidence="1">
    <location>
        <position position="430"/>
    </location>
</feature>
<evidence type="ECO:0000313" key="1">
    <source>
        <dbReference type="EMBL" id="GMT05156.1"/>
    </source>
</evidence>
<reference evidence="1" key="1">
    <citation type="submission" date="2023-10" db="EMBL/GenBank/DDBJ databases">
        <title>Genome assembly of Pristionchus species.</title>
        <authorList>
            <person name="Yoshida K."/>
            <person name="Sommer R.J."/>
        </authorList>
    </citation>
    <scope>NUCLEOTIDE SEQUENCE</scope>
    <source>
        <strain evidence="1">RS0144</strain>
    </source>
</reference>
<gene>
    <name evidence="1" type="ORF">PENTCL1PPCAC_27330</name>
</gene>
<dbReference type="Proteomes" id="UP001432027">
    <property type="component" value="Unassembled WGS sequence"/>
</dbReference>
<dbReference type="AlphaFoldDB" id="A0AAV5UDV7"/>
<organism evidence="1 2">
    <name type="scientific">Pristionchus entomophagus</name>
    <dbReference type="NCBI Taxonomy" id="358040"/>
    <lineage>
        <taxon>Eukaryota</taxon>
        <taxon>Metazoa</taxon>
        <taxon>Ecdysozoa</taxon>
        <taxon>Nematoda</taxon>
        <taxon>Chromadorea</taxon>
        <taxon>Rhabditida</taxon>
        <taxon>Rhabditina</taxon>
        <taxon>Diplogasteromorpha</taxon>
        <taxon>Diplogasteroidea</taxon>
        <taxon>Neodiplogasteridae</taxon>
        <taxon>Pristionchus</taxon>
    </lineage>
</organism>
<feature type="non-terminal residue" evidence="1">
    <location>
        <position position="1"/>
    </location>
</feature>
<dbReference type="EMBL" id="BTSX01000006">
    <property type="protein sequence ID" value="GMT05156.1"/>
    <property type="molecule type" value="Genomic_DNA"/>
</dbReference>
<accession>A0AAV5UDV7</accession>